<keyword evidence="4" id="KW-0472">Membrane</keyword>
<gene>
    <name evidence="7" type="ORF">GCM10011394_18880</name>
</gene>
<dbReference type="Pfam" id="PF03544">
    <property type="entry name" value="TonB_C"/>
    <property type="match status" value="1"/>
</dbReference>
<name>A0ABQ2EFK2_9GAMM</name>
<evidence type="ECO:0000256" key="5">
    <source>
        <dbReference type="SAM" id="SignalP"/>
    </source>
</evidence>
<evidence type="ECO:0000256" key="1">
    <source>
        <dbReference type="ARBA" id="ARBA00004167"/>
    </source>
</evidence>
<keyword evidence="5" id="KW-0732">Signal</keyword>
<comment type="subcellular location">
    <subcellularLocation>
        <location evidence="1">Membrane</location>
        <topology evidence="1">Single-pass membrane protein</topology>
    </subcellularLocation>
</comment>
<organism evidence="7 8">
    <name type="scientific">Luteimonas terricola</name>
    <dbReference type="NCBI Taxonomy" id="645597"/>
    <lineage>
        <taxon>Bacteria</taxon>
        <taxon>Pseudomonadati</taxon>
        <taxon>Pseudomonadota</taxon>
        <taxon>Gammaproteobacteria</taxon>
        <taxon>Lysobacterales</taxon>
        <taxon>Lysobacteraceae</taxon>
        <taxon>Luteimonas</taxon>
    </lineage>
</organism>
<dbReference type="RefSeq" id="WP_132984590.1">
    <property type="nucleotide sequence ID" value="NZ_BMME01000001.1"/>
</dbReference>
<dbReference type="NCBIfam" id="TIGR01352">
    <property type="entry name" value="tonB_Cterm"/>
    <property type="match status" value="1"/>
</dbReference>
<dbReference type="SUPFAM" id="SSF74653">
    <property type="entry name" value="TolA/TonB C-terminal domain"/>
    <property type="match status" value="1"/>
</dbReference>
<keyword evidence="8" id="KW-1185">Reference proteome</keyword>
<keyword evidence="3" id="KW-1133">Transmembrane helix</keyword>
<dbReference type="Gene3D" id="3.30.1150.10">
    <property type="match status" value="1"/>
</dbReference>
<dbReference type="Proteomes" id="UP000599009">
    <property type="component" value="Unassembled WGS sequence"/>
</dbReference>
<evidence type="ECO:0000259" key="6">
    <source>
        <dbReference type="PROSITE" id="PS52015"/>
    </source>
</evidence>
<feature type="signal peptide" evidence="5">
    <location>
        <begin position="1"/>
        <end position="20"/>
    </location>
</feature>
<dbReference type="InterPro" id="IPR037682">
    <property type="entry name" value="TonB_C"/>
</dbReference>
<dbReference type="EMBL" id="BMME01000001">
    <property type="protein sequence ID" value="GGK09662.1"/>
    <property type="molecule type" value="Genomic_DNA"/>
</dbReference>
<reference evidence="8" key="1">
    <citation type="journal article" date="2019" name="Int. J. Syst. Evol. Microbiol.">
        <title>The Global Catalogue of Microorganisms (GCM) 10K type strain sequencing project: providing services to taxonomists for standard genome sequencing and annotation.</title>
        <authorList>
            <consortium name="The Broad Institute Genomics Platform"/>
            <consortium name="The Broad Institute Genome Sequencing Center for Infectious Disease"/>
            <person name="Wu L."/>
            <person name="Ma J."/>
        </authorList>
    </citation>
    <scope>NUCLEOTIDE SEQUENCE [LARGE SCALE GENOMIC DNA]</scope>
    <source>
        <strain evidence="8">CGMCC 1.8985</strain>
    </source>
</reference>
<evidence type="ECO:0000313" key="8">
    <source>
        <dbReference type="Proteomes" id="UP000599009"/>
    </source>
</evidence>
<dbReference type="PROSITE" id="PS52015">
    <property type="entry name" value="TONB_CTD"/>
    <property type="match status" value="1"/>
</dbReference>
<protein>
    <recommendedName>
        <fullName evidence="6">TonB C-terminal domain-containing protein</fullName>
    </recommendedName>
</protein>
<accession>A0ABQ2EFK2</accession>
<dbReference type="InterPro" id="IPR006260">
    <property type="entry name" value="TonB/TolA_C"/>
</dbReference>
<evidence type="ECO:0000313" key="7">
    <source>
        <dbReference type="EMBL" id="GGK09662.1"/>
    </source>
</evidence>
<comment type="caution">
    <text evidence="7">The sequence shown here is derived from an EMBL/GenBank/DDBJ whole genome shotgun (WGS) entry which is preliminary data.</text>
</comment>
<evidence type="ECO:0000256" key="4">
    <source>
        <dbReference type="ARBA" id="ARBA00023136"/>
    </source>
</evidence>
<feature type="chain" id="PRO_5045944257" description="TonB C-terminal domain-containing protein" evidence="5">
    <location>
        <begin position="21"/>
        <end position="229"/>
    </location>
</feature>
<keyword evidence="2" id="KW-0812">Transmembrane</keyword>
<evidence type="ECO:0000256" key="2">
    <source>
        <dbReference type="ARBA" id="ARBA00022692"/>
    </source>
</evidence>
<feature type="domain" description="TonB C-terminal" evidence="6">
    <location>
        <begin position="100"/>
        <end position="198"/>
    </location>
</feature>
<proteinExistence type="predicted"/>
<evidence type="ECO:0000256" key="3">
    <source>
        <dbReference type="ARBA" id="ARBA00022989"/>
    </source>
</evidence>
<sequence>MQRIAIPFLLSLALPFAAQASGTPAPSTQQVYTFTVELGADGRIAGIAPHGIAPGNSGDALAAEIRNWVFNPGEGAGDTATTFLRVVVDEAAGGGYDVVSATTGPALAAMTPPEYPMRDQLAGNEGMVVLRLEVGADGAVRASDVHVATGTVSRAMAAAAADASRQWRFSPEHVAGKAVPSTLLWPVCYLGPASNTSACSWTGPDALRFSSKTVLPLDPKVTVSYTAAR</sequence>